<evidence type="ECO:0000256" key="6">
    <source>
        <dbReference type="SAM" id="Phobius"/>
    </source>
</evidence>
<keyword evidence="5 6" id="KW-0472">Membrane</keyword>
<dbReference type="EMBL" id="LVVZ01000005">
    <property type="protein sequence ID" value="OKL45474.1"/>
    <property type="molecule type" value="Genomic_DNA"/>
</dbReference>
<dbReference type="InterPro" id="IPR051401">
    <property type="entry name" value="GtrA_CellWall_Glycosyl"/>
</dbReference>
<organism evidence="8 9">
    <name type="scientific">Pseudovibrio exalbescens</name>
    <dbReference type="NCBI Taxonomy" id="197461"/>
    <lineage>
        <taxon>Bacteria</taxon>
        <taxon>Pseudomonadati</taxon>
        <taxon>Pseudomonadota</taxon>
        <taxon>Alphaproteobacteria</taxon>
        <taxon>Hyphomicrobiales</taxon>
        <taxon>Stappiaceae</taxon>
        <taxon>Pseudovibrio</taxon>
    </lineage>
</organism>
<protein>
    <recommendedName>
        <fullName evidence="7">GtrA/DPMS transmembrane domain-containing protein</fullName>
    </recommendedName>
</protein>
<evidence type="ECO:0000259" key="7">
    <source>
        <dbReference type="Pfam" id="PF04138"/>
    </source>
</evidence>
<comment type="subcellular location">
    <subcellularLocation>
        <location evidence="1">Membrane</location>
        <topology evidence="1">Multi-pass membrane protein</topology>
    </subcellularLocation>
</comment>
<evidence type="ECO:0000256" key="4">
    <source>
        <dbReference type="ARBA" id="ARBA00022989"/>
    </source>
</evidence>
<evidence type="ECO:0000313" key="8">
    <source>
        <dbReference type="EMBL" id="OKL45474.1"/>
    </source>
</evidence>
<dbReference type="InterPro" id="IPR007267">
    <property type="entry name" value="GtrA_DPMS_TM"/>
</dbReference>
<dbReference type="GO" id="GO:0005886">
    <property type="term" value="C:plasma membrane"/>
    <property type="evidence" value="ECO:0007669"/>
    <property type="project" value="TreeGrafter"/>
</dbReference>
<dbReference type="Pfam" id="PF04138">
    <property type="entry name" value="GtrA_DPMS_TM"/>
    <property type="match status" value="1"/>
</dbReference>
<feature type="transmembrane region" description="Helical" evidence="6">
    <location>
        <begin position="16"/>
        <end position="40"/>
    </location>
</feature>
<accession>A0A1U7JLA3</accession>
<evidence type="ECO:0000256" key="1">
    <source>
        <dbReference type="ARBA" id="ARBA00004141"/>
    </source>
</evidence>
<reference evidence="8 9" key="1">
    <citation type="submission" date="2016-03" db="EMBL/GenBank/DDBJ databases">
        <title>Genome sequence of Nesiotobacter sp. nov., a moderately halophilic alphaproteobacterium isolated from the Yellow Sea, China.</title>
        <authorList>
            <person name="Zhang G."/>
            <person name="Zhang R."/>
        </authorList>
    </citation>
    <scope>NUCLEOTIDE SEQUENCE [LARGE SCALE GENOMIC DNA]</scope>
    <source>
        <strain evidence="8 9">WB1-6</strain>
    </source>
</reference>
<keyword evidence="3 6" id="KW-0812">Transmembrane</keyword>
<dbReference type="PANTHER" id="PTHR38459:SF1">
    <property type="entry name" value="PROPHAGE BACTOPRENOL-LINKED GLUCOSE TRANSLOCASE HOMOLOG"/>
    <property type="match status" value="1"/>
</dbReference>
<gene>
    <name evidence="8" type="ORF">A3843_03925</name>
</gene>
<comment type="caution">
    <text evidence="8">The sequence shown here is derived from an EMBL/GenBank/DDBJ whole genome shotgun (WGS) entry which is preliminary data.</text>
</comment>
<feature type="transmembrane region" description="Helical" evidence="6">
    <location>
        <begin position="110"/>
        <end position="127"/>
    </location>
</feature>
<keyword evidence="9" id="KW-1185">Reference proteome</keyword>
<dbReference type="STRING" id="197461.A3843_03925"/>
<name>A0A1U7JLA3_9HYPH</name>
<comment type="similarity">
    <text evidence="2">Belongs to the GtrA family.</text>
</comment>
<feature type="transmembrane region" description="Helical" evidence="6">
    <location>
        <begin position="83"/>
        <end position="104"/>
    </location>
</feature>
<dbReference type="AlphaFoldDB" id="A0A1U7JLA3"/>
<dbReference type="RefSeq" id="WP_051268681.1">
    <property type="nucleotide sequence ID" value="NZ_LVVZ01000005.1"/>
</dbReference>
<sequence length="136" mass="14971">MTFLPQTALRICRENLFLRFCTVGASGLVVDSLVLAFMLWLGAGPFIGRVASIWAAMTSNWALNRSFTFRSQGKPWPEYCRFVAVNLLGAGINYGIYSLILLFLPILTPFGALVIATACAVAFNFAGSKRYAFSRD</sequence>
<dbReference type="Proteomes" id="UP000185783">
    <property type="component" value="Unassembled WGS sequence"/>
</dbReference>
<evidence type="ECO:0000256" key="2">
    <source>
        <dbReference type="ARBA" id="ARBA00009399"/>
    </source>
</evidence>
<feature type="domain" description="GtrA/DPMS transmembrane" evidence="7">
    <location>
        <begin position="19"/>
        <end position="133"/>
    </location>
</feature>
<feature type="transmembrane region" description="Helical" evidence="6">
    <location>
        <begin position="46"/>
        <end position="63"/>
    </location>
</feature>
<dbReference type="PANTHER" id="PTHR38459">
    <property type="entry name" value="PROPHAGE BACTOPRENOL-LINKED GLUCOSE TRANSLOCASE HOMOLOG"/>
    <property type="match status" value="1"/>
</dbReference>
<proteinExistence type="inferred from homology"/>
<evidence type="ECO:0000313" key="9">
    <source>
        <dbReference type="Proteomes" id="UP000185783"/>
    </source>
</evidence>
<dbReference type="GO" id="GO:0000271">
    <property type="term" value="P:polysaccharide biosynthetic process"/>
    <property type="evidence" value="ECO:0007669"/>
    <property type="project" value="InterPro"/>
</dbReference>
<evidence type="ECO:0000256" key="3">
    <source>
        <dbReference type="ARBA" id="ARBA00022692"/>
    </source>
</evidence>
<keyword evidence="4 6" id="KW-1133">Transmembrane helix</keyword>
<evidence type="ECO:0000256" key="5">
    <source>
        <dbReference type="ARBA" id="ARBA00023136"/>
    </source>
</evidence>